<dbReference type="PATRIC" id="fig|1114972.6.peg.1894"/>
<dbReference type="PANTHER" id="PTHR10363">
    <property type="entry name" value="BLEOMYCIN HYDROLASE"/>
    <property type="match status" value="1"/>
</dbReference>
<dbReference type="GO" id="GO:0043418">
    <property type="term" value="P:homocysteine catabolic process"/>
    <property type="evidence" value="ECO:0007669"/>
    <property type="project" value="TreeGrafter"/>
</dbReference>
<dbReference type="GO" id="GO:0009636">
    <property type="term" value="P:response to toxic substance"/>
    <property type="evidence" value="ECO:0007669"/>
    <property type="project" value="TreeGrafter"/>
</dbReference>
<name>A0A0R1R5G1_9LACO</name>
<evidence type="ECO:0000313" key="7">
    <source>
        <dbReference type="EMBL" id="KRL52608.1"/>
    </source>
</evidence>
<keyword evidence="4 5" id="KW-0788">Thiol protease</keyword>
<feature type="active site" evidence="6">
    <location>
        <position position="368"/>
    </location>
</feature>
<dbReference type="GO" id="GO:0070005">
    <property type="term" value="F:cysteine-type aminopeptidase activity"/>
    <property type="evidence" value="ECO:0007669"/>
    <property type="project" value="InterPro"/>
</dbReference>
<dbReference type="PROSITE" id="PS00639">
    <property type="entry name" value="THIOL_PROTEASE_HIS"/>
    <property type="match status" value="1"/>
</dbReference>
<evidence type="ECO:0000256" key="4">
    <source>
        <dbReference type="ARBA" id="ARBA00022807"/>
    </source>
</evidence>
<dbReference type="PIRSF" id="PIRSF005700">
    <property type="entry name" value="PepC"/>
    <property type="match status" value="1"/>
</dbReference>
<gene>
    <name evidence="7" type="ORF">FD35_GL001857</name>
</gene>
<keyword evidence="3 5" id="KW-0378">Hydrolase</keyword>
<dbReference type="eggNOG" id="COG3579">
    <property type="taxonomic scope" value="Bacteria"/>
</dbReference>
<dbReference type="PANTHER" id="PTHR10363:SF2">
    <property type="entry name" value="BLEOMYCIN HYDROLASE"/>
    <property type="match status" value="1"/>
</dbReference>
<proteinExistence type="inferred from homology"/>
<feature type="active site" evidence="6">
    <location>
        <position position="76"/>
    </location>
</feature>
<evidence type="ECO:0000256" key="6">
    <source>
        <dbReference type="PIRSR" id="PIRSR005700-1"/>
    </source>
</evidence>
<keyword evidence="2 5" id="KW-0645">Protease</keyword>
<comment type="caution">
    <text evidence="7">The sequence shown here is derived from an EMBL/GenBank/DDBJ whole genome shotgun (WGS) entry which is preliminary data.</text>
</comment>
<dbReference type="Pfam" id="PF03051">
    <property type="entry name" value="Peptidase_C1_2"/>
    <property type="match status" value="1"/>
</dbReference>
<dbReference type="InterPro" id="IPR000169">
    <property type="entry name" value="Pept_cys_AS"/>
</dbReference>
<comment type="similarity">
    <text evidence="5">Belongs to the peptidase C1 family.</text>
</comment>
<dbReference type="InterPro" id="IPR038765">
    <property type="entry name" value="Papain-like_cys_pep_sf"/>
</dbReference>
<reference evidence="7 8" key="1">
    <citation type="journal article" date="2015" name="Genome Announc.">
        <title>Expanding the biotechnology potential of lactobacilli through comparative genomics of 213 strains and associated genera.</title>
        <authorList>
            <person name="Sun Z."/>
            <person name="Harris H.M."/>
            <person name="McCann A."/>
            <person name="Guo C."/>
            <person name="Argimon S."/>
            <person name="Zhang W."/>
            <person name="Yang X."/>
            <person name="Jeffery I.B."/>
            <person name="Cooney J.C."/>
            <person name="Kagawa T.F."/>
            <person name="Liu W."/>
            <person name="Song Y."/>
            <person name="Salvetti E."/>
            <person name="Wrobel A."/>
            <person name="Rasinkangas P."/>
            <person name="Parkhill J."/>
            <person name="Rea M.C."/>
            <person name="O'Sullivan O."/>
            <person name="Ritari J."/>
            <person name="Douillard F.P."/>
            <person name="Paul Ross R."/>
            <person name="Yang R."/>
            <person name="Briner A.E."/>
            <person name="Felis G.E."/>
            <person name="de Vos W.M."/>
            <person name="Barrangou R."/>
            <person name="Klaenhammer T.R."/>
            <person name="Caufield P.W."/>
            <person name="Cui Y."/>
            <person name="Zhang H."/>
            <person name="O'Toole P.W."/>
        </authorList>
    </citation>
    <scope>NUCLEOTIDE SEQUENCE [LARGE SCALE GENOMIC DNA]</scope>
    <source>
        <strain evidence="7 8">DSM 15814</strain>
    </source>
</reference>
<dbReference type="EMBL" id="AZFF01000033">
    <property type="protein sequence ID" value="KRL52608.1"/>
    <property type="molecule type" value="Genomic_DNA"/>
</dbReference>
<evidence type="ECO:0000256" key="5">
    <source>
        <dbReference type="PIRNR" id="PIRNR005700"/>
    </source>
</evidence>
<organism evidence="7 8">
    <name type="scientific">Furfurilactobacillus rossiae DSM 15814</name>
    <dbReference type="NCBI Taxonomy" id="1114972"/>
    <lineage>
        <taxon>Bacteria</taxon>
        <taxon>Bacillati</taxon>
        <taxon>Bacillota</taxon>
        <taxon>Bacilli</taxon>
        <taxon>Lactobacillales</taxon>
        <taxon>Lactobacillaceae</taxon>
        <taxon>Furfurilactobacillus</taxon>
    </lineage>
</organism>
<dbReference type="GO" id="GO:0006508">
    <property type="term" value="P:proteolysis"/>
    <property type="evidence" value="ECO:0007669"/>
    <property type="project" value="UniProtKB-KW"/>
</dbReference>
<evidence type="ECO:0000256" key="3">
    <source>
        <dbReference type="ARBA" id="ARBA00022801"/>
    </source>
</evidence>
<dbReference type="AlphaFoldDB" id="A0A0R1R5G1"/>
<accession>A0A0R1R5G1</accession>
<comment type="subcellular location">
    <subcellularLocation>
        <location evidence="1">Cytoplasm</location>
    </subcellularLocation>
</comment>
<dbReference type="Proteomes" id="UP000051999">
    <property type="component" value="Unassembled WGS sequence"/>
</dbReference>
<dbReference type="InterPro" id="IPR025660">
    <property type="entry name" value="Pept_his_AS"/>
</dbReference>
<keyword evidence="5 7" id="KW-0031">Aminopeptidase</keyword>
<dbReference type="InterPro" id="IPR004134">
    <property type="entry name" value="Peptidase_C1B"/>
</dbReference>
<dbReference type="OrthoDB" id="1111399at2"/>
<keyword evidence="8" id="KW-1185">Reference proteome</keyword>
<dbReference type="PROSITE" id="PS00139">
    <property type="entry name" value="THIOL_PROTEASE_CYS"/>
    <property type="match status" value="1"/>
</dbReference>
<evidence type="ECO:0000313" key="8">
    <source>
        <dbReference type="Proteomes" id="UP000051999"/>
    </source>
</evidence>
<dbReference type="SUPFAM" id="SSF54001">
    <property type="entry name" value="Cysteine proteinases"/>
    <property type="match status" value="1"/>
</dbReference>
<evidence type="ECO:0000256" key="1">
    <source>
        <dbReference type="ARBA" id="ARBA00004496"/>
    </source>
</evidence>
<dbReference type="GO" id="GO:0005737">
    <property type="term" value="C:cytoplasm"/>
    <property type="evidence" value="ECO:0007669"/>
    <property type="project" value="UniProtKB-SubCell"/>
</dbReference>
<sequence length="444" mass="50533">MSEAELTRPVLDAATIADLQADYAKQPQATVLERAVTKNGVKAASWDNRAATRLNRAFSTEVDTGAVSNQKHSGRCWLFATLNTLRHSMAKQYKIKDFELSQSYLFFWDRVERANTFYTKMIEDATRPIDDREVQQLMSMAGTDGGQWNMAAGLVQKYGVVPSYVMPEVHNTEDSSEIELALNTKERKDAVTLRTLVSNGASEEQLEETRRQMLREVYRMAAYAFGEPPVKFDFEYTDDDKKYHIDRDLTPKDFLSKYFTADFNDYVVVTNSPDKAYNKLYAMPAQDNIESGNPIHFLNVPMDELNRVATAQLKDGETVWFGNDVLQQMDRKTGYLDSKLFQTDALFNVDSQMSKANRLLTGQGEVSHAMTLTGVDVVDDQPRRWKVENSWGKENGADGYFVMSADWFNDYVYEVVVNKKYLTPDQQAVLTTEPTILPSWDPLA</sequence>
<protein>
    <recommendedName>
        <fullName evidence="5">Aminopeptidase</fullName>
    </recommendedName>
</protein>
<feature type="active site" evidence="6">
    <location>
        <position position="389"/>
    </location>
</feature>
<dbReference type="Gene3D" id="3.90.70.10">
    <property type="entry name" value="Cysteine proteinases"/>
    <property type="match status" value="1"/>
</dbReference>
<dbReference type="RefSeq" id="WP_017261105.1">
    <property type="nucleotide sequence ID" value="NZ_AUAW01000032.1"/>
</dbReference>
<dbReference type="CDD" id="cd00585">
    <property type="entry name" value="Peptidase_C1B"/>
    <property type="match status" value="1"/>
</dbReference>
<dbReference type="STRING" id="1114972.FD35_GL001857"/>
<evidence type="ECO:0000256" key="2">
    <source>
        <dbReference type="ARBA" id="ARBA00022670"/>
    </source>
</evidence>